<dbReference type="OrthoDB" id="192832at2759"/>
<dbReference type="Proteomes" id="UP000011096">
    <property type="component" value="Unassembled WGS sequence"/>
</dbReference>
<dbReference type="RefSeq" id="XP_031882405.2">
    <property type="nucleotide sequence ID" value="XM_032020594.2"/>
</dbReference>
<dbReference type="InterPro" id="IPR013320">
    <property type="entry name" value="ConA-like_dom_sf"/>
</dbReference>
<evidence type="ECO:0000256" key="1">
    <source>
        <dbReference type="SAM" id="SignalP"/>
    </source>
</evidence>
<dbReference type="InParanoid" id="A0A7J6IFY8"/>
<accession>A0A7J6IFY8</accession>
<dbReference type="EMBL" id="ANPB02000010">
    <property type="protein sequence ID" value="KAF4475348.1"/>
    <property type="molecule type" value="Genomic_DNA"/>
</dbReference>
<protein>
    <submittedName>
        <fullName evidence="3">Glucan endo-1,3-beta-glucosidase A1</fullName>
    </submittedName>
</protein>
<keyword evidence="4" id="KW-1185">Reference proteome</keyword>
<dbReference type="SUPFAM" id="SSF49899">
    <property type="entry name" value="Concanavalin A-like lectins/glucanases"/>
    <property type="match status" value="1"/>
</dbReference>
<dbReference type="PANTHER" id="PTHR10963">
    <property type="entry name" value="GLYCOSYL HYDROLASE-RELATED"/>
    <property type="match status" value="1"/>
</dbReference>
<feature type="chain" id="PRO_5029896054" evidence="1">
    <location>
        <begin position="17"/>
        <end position="316"/>
    </location>
</feature>
<dbReference type="GeneID" id="43604806"/>
<organism evidence="3 4">
    <name type="scientific">Colletotrichum fructicola (strain Nara gc5)</name>
    <name type="common">Anthracnose fungus</name>
    <name type="synonym">Colletotrichum gloeosporioides (strain Nara gc5)</name>
    <dbReference type="NCBI Taxonomy" id="1213859"/>
    <lineage>
        <taxon>Eukaryota</taxon>
        <taxon>Fungi</taxon>
        <taxon>Dikarya</taxon>
        <taxon>Ascomycota</taxon>
        <taxon>Pezizomycotina</taxon>
        <taxon>Sordariomycetes</taxon>
        <taxon>Hypocreomycetidae</taxon>
        <taxon>Glomerellales</taxon>
        <taxon>Glomerellaceae</taxon>
        <taxon>Colletotrichum</taxon>
        <taxon>Colletotrichum gloeosporioides species complex</taxon>
    </lineage>
</organism>
<dbReference type="Pfam" id="PF26113">
    <property type="entry name" value="GH16_XgeA"/>
    <property type="match status" value="1"/>
</dbReference>
<evidence type="ECO:0000259" key="2">
    <source>
        <dbReference type="PROSITE" id="PS51762"/>
    </source>
</evidence>
<reference evidence="3 4" key="2">
    <citation type="submission" date="2020-04" db="EMBL/GenBank/DDBJ databases">
        <title>Genome sequencing and assembly of multiple isolates from the Colletotrichum gloeosporioides species complex.</title>
        <authorList>
            <person name="Gan P."/>
            <person name="Shirasu K."/>
        </authorList>
    </citation>
    <scope>NUCLEOTIDE SEQUENCE [LARGE SCALE GENOMIC DNA]</scope>
    <source>
        <strain evidence="3 4">Nara gc5</strain>
    </source>
</reference>
<feature type="signal peptide" evidence="1">
    <location>
        <begin position="1"/>
        <end position="16"/>
    </location>
</feature>
<dbReference type="CDD" id="cd02182">
    <property type="entry name" value="GH16_Strep_laminarinase_like"/>
    <property type="match status" value="1"/>
</dbReference>
<dbReference type="InterPro" id="IPR050546">
    <property type="entry name" value="Glycosyl_Hydrlase_16"/>
</dbReference>
<dbReference type="Gene3D" id="2.60.120.200">
    <property type="match status" value="1"/>
</dbReference>
<reference evidence="3 4" key="1">
    <citation type="submission" date="2012-08" db="EMBL/GenBank/DDBJ databases">
        <authorList>
            <person name="Gan P.H.P."/>
            <person name="Ikeda K."/>
            <person name="Irieda H."/>
            <person name="Narusaka M."/>
            <person name="O'Connell R.J."/>
            <person name="Narusaka Y."/>
            <person name="Takano Y."/>
            <person name="Kubo Y."/>
            <person name="Shirasu K."/>
        </authorList>
    </citation>
    <scope>NUCLEOTIDE SEQUENCE [LARGE SCALE GENOMIC DNA]</scope>
    <source>
        <strain evidence="3 4">Nara gc5</strain>
    </source>
</reference>
<feature type="domain" description="GH16" evidence="2">
    <location>
        <begin position="27"/>
        <end position="299"/>
    </location>
</feature>
<dbReference type="AlphaFoldDB" id="A0A7J6IFY8"/>
<name>A0A7J6IFY8_COLFN</name>
<sequence>MLSSTLLLALVPFAKALAPPAVDGMNIIWSETFQGNAGAPPRSDTWGITLAIDTNNEVQTYTDSSWNLQISGGETIQFIPRKSSNGVWTSGRIETKASWTPQPGKLMRVQSMFRMGANANKQGIWPAFWMLGDAVRHGTQWPLCGELDIFEQVNGQLSATGTVHCQQESGGICNEPSGRGVATSIPDNDWHTWSLQWDRTSNNWLTETITWMRDGVVFNTLTGADIGNESIWATLAHAPYYVLMNVAVGGTLPGNPTDATQDGYGSMMELHSSTRDGASVHRRNTGGLDAIAELRRVPNLWKVNIRTTEKIWIEPR</sequence>
<dbReference type="PANTHER" id="PTHR10963:SF60">
    <property type="entry name" value="GRAM-NEGATIVE BACTERIA-BINDING PROTEIN 1-RELATED"/>
    <property type="match status" value="1"/>
</dbReference>
<dbReference type="GO" id="GO:0004553">
    <property type="term" value="F:hydrolase activity, hydrolyzing O-glycosyl compounds"/>
    <property type="evidence" value="ECO:0007669"/>
    <property type="project" value="InterPro"/>
</dbReference>
<keyword evidence="1" id="KW-0732">Signal</keyword>
<proteinExistence type="predicted"/>
<evidence type="ECO:0000313" key="3">
    <source>
        <dbReference type="EMBL" id="KAF4475348.1"/>
    </source>
</evidence>
<gene>
    <name evidence="3" type="primary">glcA-2</name>
    <name evidence="3" type="ORF">CGGC5_v015631</name>
</gene>
<evidence type="ECO:0000313" key="4">
    <source>
        <dbReference type="Proteomes" id="UP000011096"/>
    </source>
</evidence>
<dbReference type="PROSITE" id="PS51762">
    <property type="entry name" value="GH16_2"/>
    <property type="match status" value="1"/>
</dbReference>
<dbReference type="InterPro" id="IPR000757">
    <property type="entry name" value="Beta-glucanase-like"/>
</dbReference>
<comment type="caution">
    <text evidence="3">The sequence shown here is derived from an EMBL/GenBank/DDBJ whole genome shotgun (WGS) entry which is preliminary data.</text>
</comment>
<dbReference type="GO" id="GO:0005975">
    <property type="term" value="P:carbohydrate metabolic process"/>
    <property type="evidence" value="ECO:0007669"/>
    <property type="project" value="InterPro"/>
</dbReference>